<evidence type="ECO:0000313" key="12">
    <source>
        <dbReference type="EMBL" id="QNH62366.1"/>
    </source>
</evidence>
<dbReference type="KEGG" id="hsk:H4317_00615"/>
<comment type="subcellular location">
    <subcellularLocation>
        <location evidence="1">Cell inner membrane</location>
        <topology evidence="1">Single-pass membrane protein</topology>
        <orientation evidence="1">Periplasmic side</orientation>
    </subcellularLocation>
</comment>
<keyword evidence="6" id="KW-0812">Transmembrane</keyword>
<evidence type="ECO:0000256" key="1">
    <source>
        <dbReference type="ARBA" id="ARBA00004383"/>
    </source>
</evidence>
<dbReference type="Gene3D" id="2.60.40.1120">
    <property type="entry name" value="Carboxypeptidase-like, regulatory domain"/>
    <property type="match status" value="1"/>
</dbReference>
<keyword evidence="4" id="KW-1003">Cell membrane</keyword>
<evidence type="ECO:0000313" key="13">
    <source>
        <dbReference type="Proteomes" id="UP000515489"/>
    </source>
</evidence>
<dbReference type="SUPFAM" id="SSF74653">
    <property type="entry name" value="TolA/TonB C-terminal domain"/>
    <property type="match status" value="1"/>
</dbReference>
<keyword evidence="7" id="KW-0653">Protein transport</keyword>
<dbReference type="Gene3D" id="1.10.10.1320">
    <property type="entry name" value="Anti-sigma factor, zinc-finger domain"/>
    <property type="match status" value="1"/>
</dbReference>
<feature type="region of interest" description="Disordered" evidence="10">
    <location>
        <begin position="135"/>
        <end position="218"/>
    </location>
</feature>
<dbReference type="PANTHER" id="PTHR33446:SF2">
    <property type="entry name" value="PROTEIN TONB"/>
    <property type="match status" value="1"/>
</dbReference>
<dbReference type="InterPro" id="IPR051045">
    <property type="entry name" value="TonB-dependent_transducer"/>
</dbReference>
<keyword evidence="3" id="KW-0813">Transport</keyword>
<dbReference type="Pfam" id="PF13620">
    <property type="entry name" value="CarboxypepD_reg"/>
    <property type="match status" value="1"/>
</dbReference>
<sequence length="502" mass="52581">MNLLLRLRLTPPMRPDNQSPSSLLPAGSAGEHLPLALLRQYVAGTLPATEQYRVERHTQACTRCADVLEGLSLTSQAATDKSLSELQARLRARVAELEPDVVVPAGMFVRSWQQLAAVVLLLLVGTGVWLGLRRSSDGPTAAPRVAQRQPAATPETYATVPPDAASPAPDVEVADKSVVTPEAAASAPSVALNTSPVKARRSAKPARTPEDTALESGSGGIAMASASVALADADGGQGISEEAESAANRISTADDEATKQTVAAPQVMTKAKSKAATARMQAAAAPAAIDNMAKTRTIDAKGLNAGTRTVRGRVTNYVSGEGLGGVQIRANGVSTGVSTAADGSFSVSIPAAATTLAFEAAGYLLKEQVLAKDSDEVKLTLAPKPTEAPVLVRREKAPATIDLAATPAGGQRAFRDYLRDSLEYPEKAMKDEKEGSVKLSFLVNVDGTLQNIKVMKGLTEECDAEAIRLLQEGPAWHPAIINGRRTARTVQISIPFRIADHQ</sequence>
<feature type="domain" description="TonB C-terminal" evidence="11">
    <location>
        <begin position="409"/>
        <end position="502"/>
    </location>
</feature>
<evidence type="ECO:0000256" key="7">
    <source>
        <dbReference type="ARBA" id="ARBA00022927"/>
    </source>
</evidence>
<comment type="similarity">
    <text evidence="2">Belongs to the TonB family.</text>
</comment>
<evidence type="ECO:0000256" key="8">
    <source>
        <dbReference type="ARBA" id="ARBA00022989"/>
    </source>
</evidence>
<evidence type="ECO:0000256" key="10">
    <source>
        <dbReference type="SAM" id="MobiDB-lite"/>
    </source>
</evidence>
<dbReference type="InterPro" id="IPR041916">
    <property type="entry name" value="Anti_sigma_zinc_sf"/>
</dbReference>
<feature type="compositionally biased region" description="Low complexity" evidence="10">
    <location>
        <begin position="139"/>
        <end position="171"/>
    </location>
</feature>
<evidence type="ECO:0000256" key="9">
    <source>
        <dbReference type="ARBA" id="ARBA00023136"/>
    </source>
</evidence>
<keyword evidence="13" id="KW-1185">Reference proteome</keyword>
<dbReference type="Proteomes" id="UP000515489">
    <property type="component" value="Chromosome"/>
</dbReference>
<keyword evidence="8" id="KW-1133">Transmembrane helix</keyword>
<dbReference type="PROSITE" id="PS52015">
    <property type="entry name" value="TONB_CTD"/>
    <property type="match status" value="1"/>
</dbReference>
<name>A0A7G7W7M3_9BACT</name>
<evidence type="ECO:0000256" key="5">
    <source>
        <dbReference type="ARBA" id="ARBA00022519"/>
    </source>
</evidence>
<dbReference type="AlphaFoldDB" id="A0A7G7W7M3"/>
<dbReference type="Gene3D" id="3.30.1150.10">
    <property type="match status" value="1"/>
</dbReference>
<dbReference type="RefSeq" id="WP_185888279.1">
    <property type="nucleotide sequence ID" value="NZ_CP060202.1"/>
</dbReference>
<protein>
    <submittedName>
        <fullName evidence="12">TonB family protein</fullName>
    </submittedName>
</protein>
<dbReference type="InterPro" id="IPR008969">
    <property type="entry name" value="CarboxyPept-like_regulatory"/>
</dbReference>
<gene>
    <name evidence="12" type="ORF">H4317_00615</name>
</gene>
<dbReference type="InterPro" id="IPR037682">
    <property type="entry name" value="TonB_C"/>
</dbReference>
<evidence type="ECO:0000259" key="11">
    <source>
        <dbReference type="PROSITE" id="PS52015"/>
    </source>
</evidence>
<organism evidence="12 13">
    <name type="scientific">Hymenobacter sediminicola</name>
    <dbReference type="NCBI Taxonomy" id="2761579"/>
    <lineage>
        <taxon>Bacteria</taxon>
        <taxon>Pseudomonadati</taxon>
        <taxon>Bacteroidota</taxon>
        <taxon>Cytophagia</taxon>
        <taxon>Cytophagales</taxon>
        <taxon>Hymenobacteraceae</taxon>
        <taxon>Hymenobacter</taxon>
    </lineage>
</organism>
<accession>A0A7G7W7M3</accession>
<dbReference type="GO" id="GO:0098797">
    <property type="term" value="C:plasma membrane protein complex"/>
    <property type="evidence" value="ECO:0007669"/>
    <property type="project" value="TreeGrafter"/>
</dbReference>
<evidence type="ECO:0000256" key="4">
    <source>
        <dbReference type="ARBA" id="ARBA00022475"/>
    </source>
</evidence>
<dbReference type="GO" id="GO:0015031">
    <property type="term" value="P:protein transport"/>
    <property type="evidence" value="ECO:0007669"/>
    <property type="project" value="UniProtKB-KW"/>
</dbReference>
<evidence type="ECO:0000256" key="6">
    <source>
        <dbReference type="ARBA" id="ARBA00022692"/>
    </source>
</evidence>
<dbReference type="NCBIfam" id="TIGR01352">
    <property type="entry name" value="tonB_Cterm"/>
    <property type="match status" value="1"/>
</dbReference>
<proteinExistence type="inferred from homology"/>
<dbReference type="GO" id="GO:0055085">
    <property type="term" value="P:transmembrane transport"/>
    <property type="evidence" value="ECO:0007669"/>
    <property type="project" value="InterPro"/>
</dbReference>
<feature type="region of interest" description="Disordered" evidence="10">
    <location>
        <begin position="236"/>
        <end position="262"/>
    </location>
</feature>
<dbReference type="InterPro" id="IPR006260">
    <property type="entry name" value="TonB/TolA_C"/>
</dbReference>
<keyword evidence="5" id="KW-0997">Cell inner membrane</keyword>
<evidence type="ECO:0000256" key="2">
    <source>
        <dbReference type="ARBA" id="ARBA00006555"/>
    </source>
</evidence>
<evidence type="ECO:0000256" key="3">
    <source>
        <dbReference type="ARBA" id="ARBA00022448"/>
    </source>
</evidence>
<dbReference type="SUPFAM" id="SSF49464">
    <property type="entry name" value="Carboxypeptidase regulatory domain-like"/>
    <property type="match status" value="1"/>
</dbReference>
<reference evidence="12 13" key="1">
    <citation type="submission" date="2020-08" db="EMBL/GenBank/DDBJ databases">
        <title>Hymenobacter sp. S2-20-2 genome sequencing.</title>
        <authorList>
            <person name="Jin L."/>
        </authorList>
    </citation>
    <scope>NUCLEOTIDE SEQUENCE [LARGE SCALE GENOMIC DNA]</scope>
    <source>
        <strain evidence="12 13">S2-20-2</strain>
    </source>
</reference>
<dbReference type="GO" id="GO:0031992">
    <property type="term" value="F:energy transducer activity"/>
    <property type="evidence" value="ECO:0007669"/>
    <property type="project" value="TreeGrafter"/>
</dbReference>
<dbReference type="Pfam" id="PF03544">
    <property type="entry name" value="TonB_C"/>
    <property type="match status" value="1"/>
</dbReference>
<dbReference type="PANTHER" id="PTHR33446">
    <property type="entry name" value="PROTEIN TONB-RELATED"/>
    <property type="match status" value="1"/>
</dbReference>
<keyword evidence="9" id="KW-0472">Membrane</keyword>
<dbReference type="EMBL" id="CP060202">
    <property type="protein sequence ID" value="QNH62366.1"/>
    <property type="molecule type" value="Genomic_DNA"/>
</dbReference>